<protein>
    <submittedName>
        <fullName evidence="1">Nucleotidyltransferase family protein</fullName>
    </submittedName>
</protein>
<comment type="caution">
    <text evidence="1">The sequence shown here is derived from an EMBL/GenBank/DDBJ whole genome shotgun (WGS) entry which is preliminary data.</text>
</comment>
<organism evidence="1 2">
    <name type="scientific">Halomonas eurihalina</name>
    <dbReference type="NCBI Taxonomy" id="42566"/>
    <lineage>
        <taxon>Bacteria</taxon>
        <taxon>Pseudomonadati</taxon>
        <taxon>Pseudomonadota</taxon>
        <taxon>Gammaproteobacteria</taxon>
        <taxon>Oceanospirillales</taxon>
        <taxon>Halomonadaceae</taxon>
        <taxon>Halomonas</taxon>
    </lineage>
</organism>
<name>A0A5D9DA42_HALER</name>
<evidence type="ECO:0000313" key="1">
    <source>
        <dbReference type="EMBL" id="TZG39960.1"/>
    </source>
</evidence>
<gene>
    <name evidence="1" type="ORF">FZZ93_09140</name>
</gene>
<dbReference type="PANTHER" id="PTHR39166:SF1">
    <property type="entry name" value="BLL1166 PROTEIN"/>
    <property type="match status" value="1"/>
</dbReference>
<evidence type="ECO:0000313" key="2">
    <source>
        <dbReference type="Proteomes" id="UP000324260"/>
    </source>
</evidence>
<dbReference type="Pfam" id="PF06042">
    <property type="entry name" value="NTP_transf_6"/>
    <property type="match status" value="1"/>
</dbReference>
<keyword evidence="1" id="KW-0808">Transferase</keyword>
<dbReference type="OrthoDB" id="9805247at2"/>
<keyword evidence="2" id="KW-1185">Reference proteome</keyword>
<dbReference type="InterPro" id="IPR009267">
    <property type="entry name" value="NTP_transf_6"/>
</dbReference>
<accession>A0A5D9DA42</accession>
<reference evidence="1 2" key="1">
    <citation type="submission" date="2019-08" db="EMBL/GenBank/DDBJ databases">
        <title>Draft Genome Sequence of Halomonas eurihalina Isolated from Preserved Hide-surface.</title>
        <authorList>
            <person name="Hussain S.A."/>
            <person name="Xu A."/>
            <person name="Sarker M."/>
            <person name="Sommers C."/>
        </authorList>
    </citation>
    <scope>NUCLEOTIDE SEQUENCE [LARGE SCALE GENOMIC DNA]</scope>
    <source>
        <strain evidence="1 2">MS1</strain>
    </source>
</reference>
<dbReference type="GO" id="GO:0016740">
    <property type="term" value="F:transferase activity"/>
    <property type="evidence" value="ECO:0007669"/>
    <property type="project" value="UniProtKB-KW"/>
</dbReference>
<dbReference type="EMBL" id="VTPU01000007">
    <property type="protein sequence ID" value="TZG39960.1"/>
    <property type="molecule type" value="Genomic_DNA"/>
</dbReference>
<dbReference type="PANTHER" id="PTHR39166">
    <property type="entry name" value="BLL1166 PROTEIN"/>
    <property type="match status" value="1"/>
</dbReference>
<proteinExistence type="predicted"/>
<dbReference type="Proteomes" id="UP000324260">
    <property type="component" value="Unassembled WGS sequence"/>
</dbReference>
<sequence>MFHDPENRILVWLHADPVRREALELAERLGLADWCLAAGFVRNLVWDRLHGYAHSTPLNDIDLVYFDPDDDSESRDRDLEGYLNSVSGLPWSVKNQARMHERNGDAPYRSTSDAMTYWVERETAVGVRLNREGSMSLVAPLGLTSLLEGQVTYNPRCRNQAAFRERSRRKEWLSIWPRLVVVG</sequence>
<dbReference type="AlphaFoldDB" id="A0A5D9DA42"/>